<evidence type="ECO:0000313" key="3">
    <source>
        <dbReference type="EMBL" id="OGK51161.1"/>
    </source>
</evidence>
<feature type="domain" description="Metallo-beta-lactamase" evidence="2">
    <location>
        <begin position="42"/>
        <end position="241"/>
    </location>
</feature>
<reference evidence="3 4" key="1">
    <citation type="journal article" date="2016" name="Nat. Commun.">
        <title>Thousands of microbial genomes shed light on interconnected biogeochemical processes in an aquifer system.</title>
        <authorList>
            <person name="Anantharaman K."/>
            <person name="Brown C.T."/>
            <person name="Hug L.A."/>
            <person name="Sharon I."/>
            <person name="Castelle C.J."/>
            <person name="Probst A.J."/>
            <person name="Thomas B.C."/>
            <person name="Singh A."/>
            <person name="Wilkins M.J."/>
            <person name="Karaoz U."/>
            <person name="Brodie E.L."/>
            <person name="Williams K.H."/>
            <person name="Hubbard S.S."/>
            <person name="Banfield J.F."/>
        </authorList>
    </citation>
    <scope>NUCLEOTIDE SEQUENCE [LARGE SCALE GENOMIC DNA]</scope>
</reference>
<keyword evidence="1" id="KW-1133">Transmembrane helix</keyword>
<dbReference type="SUPFAM" id="SSF56281">
    <property type="entry name" value="Metallo-hydrolase/oxidoreductase"/>
    <property type="match status" value="1"/>
</dbReference>
<proteinExistence type="predicted"/>
<dbReference type="InterPro" id="IPR036866">
    <property type="entry name" value="RibonucZ/Hydroxyglut_hydro"/>
</dbReference>
<name>A0A1F7J6D3_9BACT</name>
<organism evidence="3 4">
    <name type="scientific">Candidatus Roizmanbacteria bacterium RIFCSPLOWO2_01_FULL_40_42</name>
    <dbReference type="NCBI Taxonomy" id="1802066"/>
    <lineage>
        <taxon>Bacteria</taxon>
        <taxon>Candidatus Roizmaniibacteriota</taxon>
    </lineage>
</organism>
<protein>
    <recommendedName>
        <fullName evidence="2">Metallo-beta-lactamase domain-containing protein</fullName>
    </recommendedName>
</protein>
<keyword evidence="1" id="KW-0812">Transmembrane</keyword>
<dbReference type="Proteomes" id="UP000178558">
    <property type="component" value="Unassembled WGS sequence"/>
</dbReference>
<dbReference type="Gene3D" id="3.60.15.10">
    <property type="entry name" value="Ribonuclease Z/Hydroxyacylglutathione hydrolase-like"/>
    <property type="match status" value="1"/>
</dbReference>
<dbReference type="EMBL" id="MGAQ01000004">
    <property type="protein sequence ID" value="OGK51161.1"/>
    <property type="molecule type" value="Genomic_DNA"/>
</dbReference>
<evidence type="ECO:0000256" key="1">
    <source>
        <dbReference type="SAM" id="Phobius"/>
    </source>
</evidence>
<keyword evidence="1" id="KW-0472">Membrane</keyword>
<comment type="caution">
    <text evidence="3">The sequence shown here is derived from an EMBL/GenBank/DDBJ whole genome shotgun (WGS) entry which is preliminary data.</text>
</comment>
<dbReference type="PANTHER" id="PTHR30619:SF1">
    <property type="entry name" value="RECOMBINATION PROTEIN 2"/>
    <property type="match status" value="1"/>
</dbReference>
<evidence type="ECO:0000313" key="4">
    <source>
        <dbReference type="Proteomes" id="UP000178558"/>
    </source>
</evidence>
<accession>A0A1F7J6D3</accession>
<dbReference type="Pfam" id="PF00753">
    <property type="entry name" value="Lactamase_B"/>
    <property type="match status" value="1"/>
</dbReference>
<dbReference type="AlphaFoldDB" id="A0A1F7J6D3"/>
<dbReference type="InterPro" id="IPR001279">
    <property type="entry name" value="Metallo-B-lactamas"/>
</dbReference>
<dbReference type="InterPro" id="IPR052159">
    <property type="entry name" value="Competence_DNA_uptake"/>
</dbReference>
<gene>
    <name evidence="3" type="ORF">A3B50_04310</name>
</gene>
<evidence type="ECO:0000259" key="2">
    <source>
        <dbReference type="Pfam" id="PF00753"/>
    </source>
</evidence>
<sequence length="278" mass="31718">MPQESLQLRTTFILGFFVLICVFVFFLIEQVKNTTTLVFCDVGQGDAAYIRIENKVDVLIDAGPNNKVLSCLGKHMPFYDREIEFAFLSHPQKDHYGGFSLILDRYKIQTFVASYIKSNSKGFHDLLEKLKQKNTNVLFWYAKSKIIFSKRSSASLIWPTSSYISNTNVKDPNIYSQIIFFSLGDHLILFTGDTTPLPQSYFIDDLYPVNILKVPHHGSKNGLSKKILLKVRPEIAVISSGKNNNYGHPSKEIVQMLQNEKVTIKRTDQEGDVVFTFD</sequence>
<feature type="transmembrane region" description="Helical" evidence="1">
    <location>
        <begin position="12"/>
        <end position="28"/>
    </location>
</feature>
<dbReference type="PANTHER" id="PTHR30619">
    <property type="entry name" value="DNA INTERNALIZATION/COMPETENCE PROTEIN COMEC/REC2"/>
    <property type="match status" value="1"/>
</dbReference>